<comment type="similarity">
    <text evidence="1">Belongs to the DprA/Smf family.</text>
</comment>
<dbReference type="EMBL" id="FOMS01000001">
    <property type="protein sequence ID" value="SFD49178.1"/>
    <property type="molecule type" value="Genomic_DNA"/>
</dbReference>
<feature type="region of interest" description="Disordered" evidence="2">
    <location>
        <begin position="317"/>
        <end position="354"/>
    </location>
</feature>
<dbReference type="Pfam" id="PF02481">
    <property type="entry name" value="DNA_processg_A"/>
    <property type="match status" value="1"/>
</dbReference>
<dbReference type="GO" id="GO:0009294">
    <property type="term" value="P:DNA-mediated transformation"/>
    <property type="evidence" value="ECO:0007669"/>
    <property type="project" value="InterPro"/>
</dbReference>
<dbReference type="SUPFAM" id="SSF102405">
    <property type="entry name" value="MCP/YpsA-like"/>
    <property type="match status" value="1"/>
</dbReference>
<evidence type="ECO:0000313" key="6">
    <source>
        <dbReference type="Proteomes" id="UP000325289"/>
    </source>
</evidence>
<dbReference type="Pfam" id="PF17782">
    <property type="entry name" value="WHD_DprA"/>
    <property type="match status" value="1"/>
</dbReference>
<proteinExistence type="inferred from homology"/>
<dbReference type="InterPro" id="IPR041614">
    <property type="entry name" value="DprA_WH"/>
</dbReference>
<evidence type="ECO:0000256" key="2">
    <source>
        <dbReference type="SAM" id="MobiDB-lite"/>
    </source>
</evidence>
<protein>
    <submittedName>
        <fullName evidence="5">DNA processing protein</fullName>
    </submittedName>
</protein>
<feature type="domain" description="DprA winged helix" evidence="4">
    <location>
        <begin position="354"/>
        <end position="408"/>
    </location>
</feature>
<dbReference type="AlphaFoldDB" id="A0A1I1SWS0"/>
<sequence length="414" mass="42590">MVEHITSSTHPLLPPTTEDDRLSWLRLLRSRRVGNATFFRLMGEYGSASAALAALPDIAREAGLDTYEACSERVARAEIAAARHARARMICYGEPAYPARLAAISDPPPFFWAVGEAAILARPAVAMVGARNASSLGLRMARLLARELGEAGVTVVSGLARGIDAASHAASLSTGTAAVLGGGVDVLYPTENARLAEDIPPSGGVRLSEQAMGLQPQARHFPARNRLISGLAEAVVVVEAAAKSGSLITARAALDQGREVLAVPGHPLDARSGGTNLLLRDGARLVRSAADVIEALPNLATAPAQAALPLDVPGAAAGQAAAPPAQGAGYPASVPDTPHAGPAPDAPRTSGRTLGDTATLHRAILDRLGPSPVAEDQLVRDLGAGRGQVARILTDLELSGEIRREPGGLLARTG</sequence>
<keyword evidence="6" id="KW-1185">Reference proteome</keyword>
<evidence type="ECO:0000256" key="1">
    <source>
        <dbReference type="ARBA" id="ARBA00006525"/>
    </source>
</evidence>
<dbReference type="RefSeq" id="WP_149754107.1">
    <property type="nucleotide sequence ID" value="NZ_FOMS01000001.1"/>
</dbReference>
<dbReference type="InterPro" id="IPR003488">
    <property type="entry name" value="DprA"/>
</dbReference>
<organism evidence="5 6">
    <name type="scientific">Roseivivax sediminis</name>
    <dbReference type="NCBI Taxonomy" id="936889"/>
    <lineage>
        <taxon>Bacteria</taxon>
        <taxon>Pseudomonadati</taxon>
        <taxon>Pseudomonadota</taxon>
        <taxon>Alphaproteobacteria</taxon>
        <taxon>Rhodobacterales</taxon>
        <taxon>Roseobacteraceae</taxon>
        <taxon>Roseivivax</taxon>
    </lineage>
</organism>
<dbReference type="PANTHER" id="PTHR43022:SF1">
    <property type="entry name" value="PROTEIN SMF"/>
    <property type="match status" value="1"/>
</dbReference>
<name>A0A1I1SWS0_9RHOB</name>
<evidence type="ECO:0000259" key="4">
    <source>
        <dbReference type="Pfam" id="PF17782"/>
    </source>
</evidence>
<evidence type="ECO:0000313" key="5">
    <source>
        <dbReference type="EMBL" id="SFD49178.1"/>
    </source>
</evidence>
<dbReference type="Pfam" id="PF21102">
    <property type="entry name" value="DprA_N"/>
    <property type="match status" value="1"/>
</dbReference>
<gene>
    <name evidence="5" type="ORF">SAMN04515678_101302</name>
</gene>
<dbReference type="Gene3D" id="3.40.50.450">
    <property type="match status" value="1"/>
</dbReference>
<feature type="compositionally biased region" description="Low complexity" evidence="2">
    <location>
        <begin position="317"/>
        <end position="332"/>
    </location>
</feature>
<dbReference type="OrthoDB" id="9785707at2"/>
<dbReference type="InterPro" id="IPR036388">
    <property type="entry name" value="WH-like_DNA-bd_sf"/>
</dbReference>
<evidence type="ECO:0000259" key="3">
    <source>
        <dbReference type="Pfam" id="PF02481"/>
    </source>
</evidence>
<reference evidence="5 6" key="1">
    <citation type="submission" date="2016-10" db="EMBL/GenBank/DDBJ databases">
        <authorList>
            <person name="Varghese N."/>
            <person name="Submissions S."/>
        </authorList>
    </citation>
    <scope>NUCLEOTIDE SEQUENCE [LARGE SCALE GENOMIC DNA]</scope>
    <source>
        <strain evidence="6">YIM D21,KCTC 23444,ACCC 10710</strain>
    </source>
</reference>
<dbReference type="Gene3D" id="1.10.10.10">
    <property type="entry name" value="Winged helix-like DNA-binding domain superfamily/Winged helix DNA-binding domain"/>
    <property type="match status" value="1"/>
</dbReference>
<dbReference type="InterPro" id="IPR057666">
    <property type="entry name" value="DrpA_SLOG"/>
</dbReference>
<dbReference type="Proteomes" id="UP000325289">
    <property type="component" value="Unassembled WGS sequence"/>
</dbReference>
<feature type="domain" description="Smf/DprA SLOG" evidence="3">
    <location>
        <begin position="89"/>
        <end position="296"/>
    </location>
</feature>
<dbReference type="PANTHER" id="PTHR43022">
    <property type="entry name" value="PROTEIN SMF"/>
    <property type="match status" value="1"/>
</dbReference>
<dbReference type="NCBIfam" id="TIGR00732">
    <property type="entry name" value="dprA"/>
    <property type="match status" value="1"/>
</dbReference>
<accession>A0A1I1SWS0</accession>